<evidence type="ECO:0000256" key="1">
    <source>
        <dbReference type="SAM" id="MobiDB-lite"/>
    </source>
</evidence>
<sequence>MWASASPRGQHPQHPGAPAARPPGRGQRAAARYATRTESAWSWTAALAGFGVVQEVTKQSEALLILRARSSCRGRGAAPGDSLLPTYIPTIGRVDVTSQVHQTRTLPPLHHLPPWPRHQSPLTGMTPEASSPACLLDPHAGKANSQDKNLGVDAHFVVFMKNGIMGSLLFPSSLFPTTHVGVSRSTTLSQRGSSGAHRAAPCRRTGETFRWIVSLENILAHVFCTFWRPGFEPLSPGDVLVDEQPPVGERNWSSATERPRGFRIFCFSAKYTSRGGVAGRSLLRILLAAAASVATTTNLSRAVACGPQRRSSSSSHLTSQRSLAHAQDSGDPQKPRPPWRTPLLGSLQPRRPSGATGPGQG</sequence>
<keyword evidence="3" id="KW-1185">Reference proteome</keyword>
<proteinExistence type="predicted"/>
<dbReference type="Proteomes" id="UP000645828">
    <property type="component" value="Unassembled WGS sequence"/>
</dbReference>
<accession>A0A811ZUJ6</accession>
<feature type="compositionally biased region" description="Low complexity" evidence="1">
    <location>
        <begin position="308"/>
        <end position="323"/>
    </location>
</feature>
<evidence type="ECO:0000313" key="2">
    <source>
        <dbReference type="EMBL" id="CAD7692867.1"/>
    </source>
</evidence>
<feature type="region of interest" description="Disordered" evidence="1">
    <location>
        <begin position="304"/>
        <end position="361"/>
    </location>
</feature>
<gene>
    <name evidence="2" type="ORF">NYPRO_LOCUS25661</name>
</gene>
<comment type="caution">
    <text evidence="2">The sequence shown here is derived from an EMBL/GenBank/DDBJ whole genome shotgun (WGS) entry which is preliminary data.</text>
</comment>
<feature type="compositionally biased region" description="Low complexity" evidence="1">
    <location>
        <begin position="9"/>
        <end position="26"/>
    </location>
</feature>
<evidence type="ECO:0000313" key="3">
    <source>
        <dbReference type="Proteomes" id="UP000645828"/>
    </source>
</evidence>
<name>A0A811ZUJ6_NYCPR</name>
<reference evidence="2" key="1">
    <citation type="submission" date="2020-12" db="EMBL/GenBank/DDBJ databases">
        <authorList>
            <consortium name="Molecular Ecology Group"/>
        </authorList>
    </citation>
    <scope>NUCLEOTIDE SEQUENCE</scope>
    <source>
        <strain evidence="2">TBG_1078</strain>
    </source>
</reference>
<dbReference type="AlphaFoldDB" id="A0A811ZUJ6"/>
<feature type="region of interest" description="Disordered" evidence="1">
    <location>
        <begin position="1"/>
        <end position="26"/>
    </location>
</feature>
<protein>
    <submittedName>
        <fullName evidence="2">(raccoon dog) hypothetical protein</fullName>
    </submittedName>
</protein>
<dbReference type="EMBL" id="CAJHUB010000775">
    <property type="protein sequence ID" value="CAD7692867.1"/>
    <property type="molecule type" value="Genomic_DNA"/>
</dbReference>
<organism evidence="2 3">
    <name type="scientific">Nyctereutes procyonoides</name>
    <name type="common">Raccoon dog</name>
    <name type="synonym">Canis procyonoides</name>
    <dbReference type="NCBI Taxonomy" id="34880"/>
    <lineage>
        <taxon>Eukaryota</taxon>
        <taxon>Metazoa</taxon>
        <taxon>Chordata</taxon>
        <taxon>Craniata</taxon>
        <taxon>Vertebrata</taxon>
        <taxon>Euteleostomi</taxon>
        <taxon>Mammalia</taxon>
        <taxon>Eutheria</taxon>
        <taxon>Laurasiatheria</taxon>
        <taxon>Carnivora</taxon>
        <taxon>Caniformia</taxon>
        <taxon>Canidae</taxon>
        <taxon>Nyctereutes</taxon>
    </lineage>
</organism>